<reference evidence="2" key="1">
    <citation type="journal article" date="2014" name="Int. J. Syst. Evol. Microbiol.">
        <title>Complete genome sequence of Corynebacterium casei LMG S-19264T (=DSM 44701T), isolated from a smear-ripened cheese.</title>
        <authorList>
            <consortium name="US DOE Joint Genome Institute (JGI-PGF)"/>
            <person name="Walter F."/>
            <person name="Albersmeier A."/>
            <person name="Kalinowski J."/>
            <person name="Ruckert C."/>
        </authorList>
    </citation>
    <scope>NUCLEOTIDE SEQUENCE</scope>
    <source>
        <strain evidence="2">JCM 4646</strain>
    </source>
</reference>
<name>A0A919FSR2_9ACTN</name>
<dbReference type="EMBL" id="BNBO01000015">
    <property type="protein sequence ID" value="GHH71266.1"/>
    <property type="molecule type" value="Genomic_DNA"/>
</dbReference>
<proteinExistence type="predicted"/>
<gene>
    <name evidence="2" type="ORF">GCM10018781_32280</name>
</gene>
<evidence type="ECO:0000313" key="2">
    <source>
        <dbReference type="EMBL" id="GHH71266.1"/>
    </source>
</evidence>
<protein>
    <submittedName>
        <fullName evidence="2">Uncharacterized protein</fullName>
    </submittedName>
</protein>
<feature type="region of interest" description="Disordered" evidence="1">
    <location>
        <begin position="1"/>
        <end position="23"/>
    </location>
</feature>
<evidence type="ECO:0000256" key="1">
    <source>
        <dbReference type="SAM" id="MobiDB-lite"/>
    </source>
</evidence>
<keyword evidence="3" id="KW-1185">Reference proteome</keyword>
<accession>A0A919FSR2</accession>
<evidence type="ECO:0000313" key="3">
    <source>
        <dbReference type="Proteomes" id="UP000617734"/>
    </source>
</evidence>
<dbReference type="Proteomes" id="UP000617734">
    <property type="component" value="Unassembled WGS sequence"/>
</dbReference>
<organism evidence="2 3">
    <name type="scientific">Kitasatospora indigofera</name>
    <dbReference type="NCBI Taxonomy" id="67307"/>
    <lineage>
        <taxon>Bacteria</taxon>
        <taxon>Bacillati</taxon>
        <taxon>Actinomycetota</taxon>
        <taxon>Actinomycetes</taxon>
        <taxon>Kitasatosporales</taxon>
        <taxon>Streptomycetaceae</taxon>
        <taxon>Kitasatospora</taxon>
    </lineage>
</organism>
<sequence>MVPLPRPAGAGVRPGRRAGGVSPDAALAHAVRVPLWASSELRRIPREPARTAATALPLPSRLVMDGVLSLMRLLLPQFDDGPADTDRHAGLERGGRREALPVQIGAVGGA</sequence>
<dbReference type="AlphaFoldDB" id="A0A919FSR2"/>
<comment type="caution">
    <text evidence="2">The sequence shown here is derived from an EMBL/GenBank/DDBJ whole genome shotgun (WGS) entry which is preliminary data.</text>
</comment>
<reference evidence="2" key="2">
    <citation type="submission" date="2020-09" db="EMBL/GenBank/DDBJ databases">
        <authorList>
            <person name="Sun Q."/>
            <person name="Ohkuma M."/>
        </authorList>
    </citation>
    <scope>NUCLEOTIDE SEQUENCE</scope>
    <source>
        <strain evidence="2">JCM 4646</strain>
    </source>
</reference>